<feature type="domain" description="Protein kinase" evidence="24">
    <location>
        <begin position="746"/>
        <end position="1067"/>
    </location>
</feature>
<dbReference type="FunFam" id="3.80.10.10:FF:000288">
    <property type="entry name" value="LRR receptor-like serine/threonine-protein kinase EFR"/>
    <property type="match status" value="1"/>
</dbReference>
<comment type="subcellular location">
    <subcellularLocation>
        <location evidence="1">Cell membrane</location>
        <topology evidence="1">Single-pass membrane protein</topology>
    </subcellularLocation>
    <subcellularLocation>
        <location evidence="2">Membrane</location>
        <topology evidence="2">Single-pass type I membrane protein</topology>
    </subcellularLocation>
</comment>
<evidence type="ECO:0000259" key="24">
    <source>
        <dbReference type="PROSITE" id="PS50011"/>
    </source>
</evidence>
<dbReference type="SUPFAM" id="SSF52058">
    <property type="entry name" value="L domain-like"/>
    <property type="match status" value="2"/>
</dbReference>
<dbReference type="Proteomes" id="UP000029981">
    <property type="component" value="Chromosome 3"/>
</dbReference>
<evidence type="ECO:0000256" key="21">
    <source>
        <dbReference type="ARBA" id="ARBA00048679"/>
    </source>
</evidence>
<dbReference type="EC" id="2.7.11.1" evidence="4"/>
<evidence type="ECO:0000256" key="2">
    <source>
        <dbReference type="ARBA" id="ARBA00004479"/>
    </source>
</evidence>
<evidence type="ECO:0000256" key="5">
    <source>
        <dbReference type="ARBA" id="ARBA00022475"/>
    </source>
</evidence>
<evidence type="ECO:0000256" key="17">
    <source>
        <dbReference type="ARBA" id="ARBA00023136"/>
    </source>
</evidence>
<dbReference type="InterPro" id="IPR032675">
    <property type="entry name" value="LRR_dom_sf"/>
</dbReference>
<evidence type="ECO:0000256" key="11">
    <source>
        <dbReference type="ARBA" id="ARBA00022729"/>
    </source>
</evidence>
<dbReference type="SMART" id="SM00369">
    <property type="entry name" value="LRR_TYP"/>
    <property type="match status" value="5"/>
</dbReference>
<evidence type="ECO:0000256" key="4">
    <source>
        <dbReference type="ARBA" id="ARBA00012513"/>
    </source>
</evidence>
<evidence type="ECO:0000256" key="8">
    <source>
        <dbReference type="ARBA" id="ARBA00022614"/>
    </source>
</evidence>
<dbReference type="SUPFAM" id="SSF56112">
    <property type="entry name" value="Protein kinase-like (PK-like)"/>
    <property type="match status" value="1"/>
</dbReference>
<dbReference type="Gene3D" id="3.30.200.20">
    <property type="entry name" value="Phosphorylase Kinase, domain 1"/>
    <property type="match status" value="1"/>
</dbReference>
<evidence type="ECO:0000256" key="15">
    <source>
        <dbReference type="ARBA" id="ARBA00022840"/>
    </source>
</evidence>
<dbReference type="GO" id="GO:0005886">
    <property type="term" value="C:plasma membrane"/>
    <property type="evidence" value="ECO:0007669"/>
    <property type="project" value="UniProtKB-SubCell"/>
</dbReference>
<dbReference type="GO" id="GO:0005524">
    <property type="term" value="F:ATP binding"/>
    <property type="evidence" value="ECO:0007669"/>
    <property type="project" value="UniProtKB-UniRule"/>
</dbReference>
<organism evidence="25 26">
    <name type="scientific">Cucumis sativus</name>
    <name type="common">Cucumber</name>
    <dbReference type="NCBI Taxonomy" id="3659"/>
    <lineage>
        <taxon>Eukaryota</taxon>
        <taxon>Viridiplantae</taxon>
        <taxon>Streptophyta</taxon>
        <taxon>Embryophyta</taxon>
        <taxon>Tracheophyta</taxon>
        <taxon>Spermatophyta</taxon>
        <taxon>Magnoliopsida</taxon>
        <taxon>eudicotyledons</taxon>
        <taxon>Gunneridae</taxon>
        <taxon>Pentapetalae</taxon>
        <taxon>rosids</taxon>
        <taxon>fabids</taxon>
        <taxon>Cucurbitales</taxon>
        <taxon>Cucurbitaceae</taxon>
        <taxon>Benincaseae</taxon>
        <taxon>Cucumis</taxon>
    </lineage>
</organism>
<dbReference type="InterPro" id="IPR000719">
    <property type="entry name" value="Prot_kinase_dom"/>
</dbReference>
<dbReference type="OMA" id="HNTHATR"/>
<dbReference type="InterPro" id="IPR008271">
    <property type="entry name" value="Ser/Thr_kinase_AS"/>
</dbReference>
<feature type="transmembrane region" description="Helical" evidence="23">
    <location>
        <begin position="690"/>
        <end position="714"/>
    </location>
</feature>
<keyword evidence="18" id="KW-0675">Receptor</keyword>
<dbReference type="STRING" id="3659.A0A0A0L9X2"/>
<comment type="catalytic activity">
    <reaction evidence="21">
        <text>L-seryl-[protein] + ATP = O-phospho-L-seryl-[protein] + ADP + H(+)</text>
        <dbReference type="Rhea" id="RHEA:17989"/>
        <dbReference type="Rhea" id="RHEA-COMP:9863"/>
        <dbReference type="Rhea" id="RHEA-COMP:11604"/>
        <dbReference type="ChEBI" id="CHEBI:15378"/>
        <dbReference type="ChEBI" id="CHEBI:29999"/>
        <dbReference type="ChEBI" id="CHEBI:30616"/>
        <dbReference type="ChEBI" id="CHEBI:83421"/>
        <dbReference type="ChEBI" id="CHEBI:456216"/>
        <dbReference type="EC" id="2.7.11.1"/>
    </reaction>
</comment>
<dbReference type="PROSITE" id="PS00108">
    <property type="entry name" value="PROTEIN_KINASE_ST"/>
    <property type="match status" value="1"/>
</dbReference>
<keyword evidence="26" id="KW-1185">Reference proteome</keyword>
<evidence type="ECO:0000256" key="13">
    <source>
        <dbReference type="ARBA" id="ARBA00022741"/>
    </source>
</evidence>
<keyword evidence="17 23" id="KW-0472">Membrane</keyword>
<evidence type="ECO:0000313" key="25">
    <source>
        <dbReference type="EMBL" id="KGN58770.1"/>
    </source>
</evidence>
<evidence type="ECO:0000256" key="22">
    <source>
        <dbReference type="PROSITE-ProRule" id="PRU10141"/>
    </source>
</evidence>
<dbReference type="InterPro" id="IPR055414">
    <property type="entry name" value="LRR_R13L4/SHOC2-like"/>
</dbReference>
<evidence type="ECO:0000256" key="20">
    <source>
        <dbReference type="ARBA" id="ARBA00047899"/>
    </source>
</evidence>
<keyword evidence="14" id="KW-0418">Kinase</keyword>
<feature type="transmembrane region" description="Helical" evidence="23">
    <location>
        <begin position="43"/>
        <end position="61"/>
    </location>
</feature>
<dbReference type="OrthoDB" id="676979at2759"/>
<reference evidence="25 26" key="3">
    <citation type="journal article" date="2010" name="BMC Genomics">
        <title>Transcriptome sequencing and comparative analysis of cucumber flowers with different sex types.</title>
        <authorList>
            <person name="Guo S."/>
            <person name="Zheng Y."/>
            <person name="Joung J.G."/>
            <person name="Liu S."/>
            <person name="Zhang Z."/>
            <person name="Crasta O.R."/>
            <person name="Sobral B.W."/>
            <person name="Xu Y."/>
            <person name="Huang S."/>
            <person name="Fei Z."/>
        </authorList>
    </citation>
    <scope>NUCLEOTIDE SEQUENCE [LARGE SCALE GENOMIC DNA]</scope>
    <source>
        <strain evidence="26">cv. 9930</strain>
    </source>
</reference>
<dbReference type="eggNOG" id="ENOG502QPYS">
    <property type="taxonomic scope" value="Eukaryota"/>
</dbReference>
<keyword evidence="19" id="KW-0325">Glycoprotein</keyword>
<keyword evidence="8" id="KW-0433">Leucine-rich repeat</keyword>
<keyword evidence="6" id="KW-0723">Serine/threonine-protein kinase</keyword>
<dbReference type="AlphaFoldDB" id="A0A0A0L9X2"/>
<sequence length="1075" mass="118343">MTDNSILLIPVRKLRDWAFVFTADSEFLSCRMRQNYCFNTNRILRILLYHFFFISMSLAFAKTPISGIESDHLALLDLKSRVLNDPLKIMSSWNDSRHLCDWTGITCNSTIGRVMVLDLEAHKLSGSIPNSLGNMTHLIAIRLGDNRLHGHIPQEFGQLLQLRHLNLSYNNFSGEIPGNISHCTQLVHLELGNNGLEGQIPHQLFTLTKLKRLSFPNNNLIGTIPSWIGNFSSLLHLSVAYNNFQGNIPNELGHLRRLEFFAITANYLTGTVPLSLYNITSLTLMSLTANRLQGTLPPNIGYTLPNLQIFVGGGNNFTGSIPTSFANISGLRELDLPSNSFVGMLPNDLGSLKDLERLNFEDNILGTGRVGDLNFISSLANCTSLKVLGLSWNHFGGVLPSSIGNLSSQLTALTLGANMLSGSIPSAIANLINLQHLVVGQNYLNGSVPPNIGNLQNLVKLFLQGNNLTGPIPSSIGNLSSIVKLYMNDNRLEGSIPRSLGRCKTLQILNLSGNKLSGLIPNEVLHFSSFLAYLALNNNSLTGPLALEVDEVVSLITLDVSKNKLSGNISSNLGKCVSMRYLDLSGNQFEGTIPQSLETLKSLEVLNLSSNNLSGSIPQFLGQLHSLKYVNLSYNDFEGKVPTDGIFSNSTMISIIGNNDLCDGLQELSLPPCKPNQTHLPDKRSLTSKVLIPVVSTVTFIVILVSILFVCFVFKKSRKDNSTPSSTKELLPQISYLELNKSTNGFSMDNLIGSGSFGSVYKGVLPNGGSIVAVKVLNLQQQGASKSFIDECNTLSNIRHRNLLKNITSCSSIDVQGNEFKALVFNFMSKGNLDCWLHPANQGHDQRRLSLLQRLNIAIDIACGLDYLHNLCEIPIVHCDLKPSNILLDDDMVAHVGDFGLARYMLEGPNAPLSFSQTMSLALKGSIGYIPPEYGTGSRISIEGDVFSYGILLLEMLIGKRPTDDTFGHGVDIHLFATMELSRDALGIIDHSMLLVETDQKEEREDNIQEIATMSEEQHRKIIPRYVEECLVSMMRIGLSCSLRAPRERTPMNVIVNELQAIKSSYLKFKKTRQR</sequence>
<feature type="binding site" evidence="22">
    <location>
        <position position="775"/>
    </location>
    <ligand>
        <name>ATP</name>
        <dbReference type="ChEBI" id="CHEBI:30616"/>
    </ligand>
</feature>
<reference evidence="25 26" key="2">
    <citation type="journal article" date="2009" name="PLoS ONE">
        <title>An integrated genetic and cytogenetic map of the cucumber genome.</title>
        <authorList>
            <person name="Ren Y."/>
            <person name="Zhang Z."/>
            <person name="Liu J."/>
            <person name="Staub J.E."/>
            <person name="Han Y."/>
            <person name="Cheng Z."/>
            <person name="Li X."/>
            <person name="Lu J."/>
            <person name="Miao H."/>
            <person name="Kang H."/>
            <person name="Xie B."/>
            <person name="Gu X."/>
            <person name="Wang X."/>
            <person name="Du Y."/>
            <person name="Jin W."/>
            <person name="Huang S."/>
        </authorList>
    </citation>
    <scope>NUCLEOTIDE SEQUENCE [LARGE SCALE GENOMIC DNA]</scope>
    <source>
        <strain evidence="26">cv. 9930</strain>
    </source>
</reference>
<dbReference type="PROSITE" id="PS51450">
    <property type="entry name" value="LRR"/>
    <property type="match status" value="2"/>
</dbReference>
<evidence type="ECO:0000256" key="10">
    <source>
        <dbReference type="ARBA" id="ARBA00022692"/>
    </source>
</evidence>
<comment type="catalytic activity">
    <reaction evidence="20">
        <text>L-threonyl-[protein] + ATP = O-phospho-L-threonyl-[protein] + ADP + H(+)</text>
        <dbReference type="Rhea" id="RHEA:46608"/>
        <dbReference type="Rhea" id="RHEA-COMP:11060"/>
        <dbReference type="Rhea" id="RHEA-COMP:11605"/>
        <dbReference type="ChEBI" id="CHEBI:15378"/>
        <dbReference type="ChEBI" id="CHEBI:30013"/>
        <dbReference type="ChEBI" id="CHEBI:30616"/>
        <dbReference type="ChEBI" id="CHEBI:61977"/>
        <dbReference type="ChEBI" id="CHEBI:456216"/>
        <dbReference type="EC" id="2.7.11.1"/>
    </reaction>
</comment>
<evidence type="ECO:0000256" key="1">
    <source>
        <dbReference type="ARBA" id="ARBA00004162"/>
    </source>
</evidence>
<keyword evidence="12" id="KW-0677">Repeat</keyword>
<dbReference type="Gene3D" id="1.10.510.10">
    <property type="entry name" value="Transferase(Phosphotransferase) domain 1"/>
    <property type="match status" value="1"/>
</dbReference>
<dbReference type="GO" id="GO:0004674">
    <property type="term" value="F:protein serine/threonine kinase activity"/>
    <property type="evidence" value="ECO:0007669"/>
    <property type="project" value="UniProtKB-KW"/>
</dbReference>
<dbReference type="Pfam" id="PF00560">
    <property type="entry name" value="LRR_1"/>
    <property type="match status" value="3"/>
</dbReference>
<dbReference type="PROSITE" id="PS00107">
    <property type="entry name" value="PROTEIN_KINASE_ATP"/>
    <property type="match status" value="1"/>
</dbReference>
<dbReference type="InterPro" id="IPR001611">
    <property type="entry name" value="Leu-rich_rpt"/>
</dbReference>
<evidence type="ECO:0000256" key="14">
    <source>
        <dbReference type="ARBA" id="ARBA00022777"/>
    </source>
</evidence>
<dbReference type="FunFam" id="3.80.10.10:FF:000233">
    <property type="entry name" value="Leucine-rich repeat receptor-like protein kinase TDR"/>
    <property type="match status" value="1"/>
</dbReference>
<gene>
    <name evidence="25" type="ORF">Csa_3G731800</name>
</gene>
<dbReference type="Gene3D" id="3.80.10.10">
    <property type="entry name" value="Ribonuclease Inhibitor"/>
    <property type="match status" value="3"/>
</dbReference>
<evidence type="ECO:0000256" key="6">
    <source>
        <dbReference type="ARBA" id="ARBA00022527"/>
    </source>
</evidence>
<keyword evidence="13 22" id="KW-0547">Nucleotide-binding</keyword>
<dbReference type="PROSITE" id="PS50011">
    <property type="entry name" value="PROTEIN_KINASE_DOM"/>
    <property type="match status" value="1"/>
</dbReference>
<reference evidence="25 26" key="4">
    <citation type="journal article" date="2011" name="BMC Genomics">
        <title>RNA-Seq improves annotation of protein-coding genes in the cucumber genome.</title>
        <authorList>
            <person name="Li Z."/>
            <person name="Zhang Z."/>
            <person name="Yan P."/>
            <person name="Huang S."/>
            <person name="Fei Z."/>
            <person name="Lin K."/>
        </authorList>
    </citation>
    <scope>NUCLEOTIDE SEQUENCE [LARGE SCALE GENOMIC DNA]</scope>
    <source>
        <strain evidence="26">cv. 9930</strain>
    </source>
</reference>
<dbReference type="Pfam" id="PF08263">
    <property type="entry name" value="LRRNT_2"/>
    <property type="match status" value="1"/>
</dbReference>
<keyword evidence="5" id="KW-1003">Cell membrane</keyword>
<evidence type="ECO:0000313" key="26">
    <source>
        <dbReference type="Proteomes" id="UP000029981"/>
    </source>
</evidence>
<keyword evidence="9" id="KW-0808">Transferase</keyword>
<evidence type="ECO:0000256" key="9">
    <source>
        <dbReference type="ARBA" id="ARBA00022679"/>
    </source>
</evidence>
<dbReference type="Pfam" id="PF23598">
    <property type="entry name" value="LRR_14"/>
    <property type="match status" value="1"/>
</dbReference>
<dbReference type="Pfam" id="PF13855">
    <property type="entry name" value="LRR_8"/>
    <property type="match status" value="2"/>
</dbReference>
<dbReference type="FunFam" id="1.10.510.10:FF:000358">
    <property type="entry name" value="Putative leucine-rich repeat receptor-like serine/threonine-protein kinase"/>
    <property type="match status" value="1"/>
</dbReference>
<evidence type="ECO:0000256" key="18">
    <source>
        <dbReference type="ARBA" id="ARBA00023170"/>
    </source>
</evidence>
<keyword evidence="16 23" id="KW-1133">Transmembrane helix</keyword>
<dbReference type="InterPro" id="IPR013210">
    <property type="entry name" value="LRR_N_plant-typ"/>
</dbReference>
<name>A0A0A0L9X2_CUCSA</name>
<evidence type="ECO:0000256" key="19">
    <source>
        <dbReference type="ARBA" id="ARBA00023180"/>
    </source>
</evidence>
<dbReference type="InterPro" id="IPR011009">
    <property type="entry name" value="Kinase-like_dom_sf"/>
</dbReference>
<dbReference type="InterPro" id="IPR017441">
    <property type="entry name" value="Protein_kinase_ATP_BS"/>
</dbReference>
<evidence type="ECO:0000256" key="7">
    <source>
        <dbReference type="ARBA" id="ARBA00022553"/>
    </source>
</evidence>
<dbReference type="InterPro" id="IPR003591">
    <property type="entry name" value="Leu-rich_rpt_typical-subtyp"/>
</dbReference>
<reference evidence="25 26" key="1">
    <citation type="journal article" date="2009" name="Nat. Genet.">
        <title>The genome of the cucumber, Cucumis sativus L.</title>
        <authorList>
            <person name="Huang S."/>
            <person name="Li R."/>
            <person name="Zhang Z."/>
            <person name="Li L."/>
            <person name="Gu X."/>
            <person name="Fan W."/>
            <person name="Lucas W.J."/>
            <person name="Wang X."/>
            <person name="Xie B."/>
            <person name="Ni P."/>
            <person name="Ren Y."/>
            <person name="Zhu H."/>
            <person name="Li J."/>
            <person name="Lin K."/>
            <person name="Jin W."/>
            <person name="Fei Z."/>
            <person name="Li G."/>
            <person name="Staub J."/>
            <person name="Kilian A."/>
            <person name="van der Vossen E.A."/>
            <person name="Wu Y."/>
            <person name="Guo J."/>
            <person name="He J."/>
            <person name="Jia Z."/>
            <person name="Ren Y."/>
            <person name="Tian G."/>
            <person name="Lu Y."/>
            <person name="Ruan J."/>
            <person name="Qian W."/>
            <person name="Wang M."/>
            <person name="Huang Q."/>
            <person name="Li B."/>
            <person name="Xuan Z."/>
            <person name="Cao J."/>
            <person name="Asan"/>
            <person name="Wu Z."/>
            <person name="Zhang J."/>
            <person name="Cai Q."/>
            <person name="Bai Y."/>
            <person name="Zhao B."/>
            <person name="Han Y."/>
            <person name="Li Y."/>
            <person name="Li X."/>
            <person name="Wang S."/>
            <person name="Shi Q."/>
            <person name="Liu S."/>
            <person name="Cho W.K."/>
            <person name="Kim J.Y."/>
            <person name="Xu Y."/>
            <person name="Heller-Uszynska K."/>
            <person name="Miao H."/>
            <person name="Cheng Z."/>
            <person name="Zhang S."/>
            <person name="Wu J."/>
            <person name="Yang Y."/>
            <person name="Kang H."/>
            <person name="Li M."/>
            <person name="Liang H."/>
            <person name="Ren X."/>
            <person name="Shi Z."/>
            <person name="Wen M."/>
            <person name="Jian M."/>
            <person name="Yang H."/>
            <person name="Zhang G."/>
            <person name="Yang Z."/>
            <person name="Chen R."/>
            <person name="Liu S."/>
            <person name="Li J."/>
            <person name="Ma L."/>
            <person name="Liu H."/>
            <person name="Zhou Y."/>
            <person name="Zhao J."/>
            <person name="Fang X."/>
            <person name="Li G."/>
            <person name="Fang L."/>
            <person name="Li Y."/>
            <person name="Liu D."/>
            <person name="Zheng H."/>
            <person name="Zhang Y."/>
            <person name="Qin N."/>
            <person name="Li Z."/>
            <person name="Yang G."/>
            <person name="Yang S."/>
            <person name="Bolund L."/>
            <person name="Kristiansen K."/>
            <person name="Zheng H."/>
            <person name="Li S."/>
            <person name="Zhang X."/>
            <person name="Yang H."/>
            <person name="Wang J."/>
            <person name="Sun R."/>
            <person name="Zhang B."/>
            <person name="Jiang S."/>
            <person name="Wang J."/>
            <person name="Du Y."/>
            <person name="Li S."/>
        </authorList>
    </citation>
    <scope>NUCLEOTIDE SEQUENCE [LARGE SCALE GENOMIC DNA]</scope>
    <source>
        <strain evidence="26">cv. 9930</strain>
    </source>
</reference>
<keyword evidence="10 23" id="KW-0812">Transmembrane</keyword>
<accession>A0A0A0L9X2</accession>
<dbReference type="InterPro" id="IPR051809">
    <property type="entry name" value="Plant_receptor-like_S/T_kinase"/>
</dbReference>
<evidence type="ECO:0000256" key="16">
    <source>
        <dbReference type="ARBA" id="ARBA00022989"/>
    </source>
</evidence>
<comment type="similarity">
    <text evidence="3">Belongs to the protein kinase superfamily. Ser/Thr protein kinase family.</text>
</comment>
<protein>
    <recommendedName>
        <fullName evidence="4">non-specific serine/threonine protein kinase</fullName>
        <ecNumber evidence="4">2.7.11.1</ecNumber>
    </recommendedName>
</protein>
<dbReference type="PANTHER" id="PTHR27008:SF499">
    <property type="entry name" value="OS06G0581500 PROTEIN"/>
    <property type="match status" value="1"/>
</dbReference>
<dbReference type="FunFam" id="3.30.200.20:FF:000432">
    <property type="entry name" value="LRR receptor-like serine/threonine-protein kinase EFR"/>
    <property type="match status" value="1"/>
</dbReference>
<dbReference type="PANTHER" id="PTHR27008">
    <property type="entry name" value="OS04G0122200 PROTEIN"/>
    <property type="match status" value="1"/>
</dbReference>
<evidence type="ECO:0000256" key="23">
    <source>
        <dbReference type="SAM" id="Phobius"/>
    </source>
</evidence>
<keyword evidence="15 22" id="KW-0067">ATP-binding</keyword>
<evidence type="ECO:0000256" key="3">
    <source>
        <dbReference type="ARBA" id="ARBA00008684"/>
    </source>
</evidence>
<proteinExistence type="inferred from homology"/>
<keyword evidence="7" id="KW-0597">Phosphoprotein</keyword>
<dbReference type="PRINTS" id="PR00019">
    <property type="entry name" value="LEURICHRPT"/>
</dbReference>
<dbReference type="GO" id="GO:0009791">
    <property type="term" value="P:post-embryonic development"/>
    <property type="evidence" value="ECO:0007669"/>
    <property type="project" value="UniProtKB-ARBA"/>
</dbReference>
<evidence type="ECO:0000256" key="12">
    <source>
        <dbReference type="ARBA" id="ARBA00022737"/>
    </source>
</evidence>
<dbReference type="Pfam" id="PF00069">
    <property type="entry name" value="Pkinase"/>
    <property type="match status" value="1"/>
</dbReference>
<dbReference type="SMART" id="SM00220">
    <property type="entry name" value="S_TKc"/>
    <property type="match status" value="1"/>
</dbReference>
<dbReference type="EMBL" id="CM002924">
    <property type="protein sequence ID" value="KGN58770.1"/>
    <property type="molecule type" value="Genomic_DNA"/>
</dbReference>
<dbReference type="Gramene" id="KGN58770">
    <property type="protein sequence ID" value="KGN58770"/>
    <property type="gene ID" value="Csa_3G731800"/>
</dbReference>
<keyword evidence="11" id="KW-0732">Signal</keyword>